<comment type="caution">
    <text evidence="1">The sequence shown here is derived from an EMBL/GenBank/DDBJ whole genome shotgun (WGS) entry which is preliminary data.</text>
</comment>
<evidence type="ECO:0000313" key="2">
    <source>
        <dbReference type="Proteomes" id="UP001140949"/>
    </source>
</evidence>
<dbReference type="EMBL" id="JANAVB010030220">
    <property type="protein sequence ID" value="KAJ6813711.1"/>
    <property type="molecule type" value="Genomic_DNA"/>
</dbReference>
<reference evidence="1" key="1">
    <citation type="journal article" date="2023" name="GigaByte">
        <title>Genome assembly of the bearded iris, Iris pallida Lam.</title>
        <authorList>
            <person name="Bruccoleri R.E."/>
            <person name="Oakeley E.J."/>
            <person name="Faust A.M.E."/>
            <person name="Altorfer M."/>
            <person name="Dessus-Babus S."/>
            <person name="Burckhardt D."/>
            <person name="Oertli M."/>
            <person name="Naumann U."/>
            <person name="Petersen F."/>
            <person name="Wong J."/>
        </authorList>
    </citation>
    <scope>NUCLEOTIDE SEQUENCE</scope>
    <source>
        <strain evidence="1">GSM-AAB239-AS_SAM_17_03QT</strain>
    </source>
</reference>
<gene>
    <name evidence="1" type="ORF">M6B38_142815</name>
</gene>
<protein>
    <submittedName>
        <fullName evidence="1">DNA-directed RNA polymerase II subunit RPB1-like</fullName>
    </submittedName>
</protein>
<keyword evidence="1" id="KW-0240">DNA-directed RNA polymerase</keyword>
<reference evidence="1" key="2">
    <citation type="submission" date="2023-04" db="EMBL/GenBank/DDBJ databases">
        <authorList>
            <person name="Bruccoleri R.E."/>
            <person name="Oakeley E.J."/>
            <person name="Faust A.-M."/>
            <person name="Dessus-Babus S."/>
            <person name="Altorfer M."/>
            <person name="Burckhardt D."/>
            <person name="Oertli M."/>
            <person name="Naumann U."/>
            <person name="Petersen F."/>
            <person name="Wong J."/>
        </authorList>
    </citation>
    <scope>NUCLEOTIDE SEQUENCE</scope>
    <source>
        <strain evidence="1">GSM-AAB239-AS_SAM_17_03QT</strain>
        <tissue evidence="1">Leaf</tissue>
    </source>
</reference>
<organism evidence="1 2">
    <name type="scientific">Iris pallida</name>
    <name type="common">Sweet iris</name>
    <dbReference type="NCBI Taxonomy" id="29817"/>
    <lineage>
        <taxon>Eukaryota</taxon>
        <taxon>Viridiplantae</taxon>
        <taxon>Streptophyta</taxon>
        <taxon>Embryophyta</taxon>
        <taxon>Tracheophyta</taxon>
        <taxon>Spermatophyta</taxon>
        <taxon>Magnoliopsida</taxon>
        <taxon>Liliopsida</taxon>
        <taxon>Asparagales</taxon>
        <taxon>Iridaceae</taxon>
        <taxon>Iridoideae</taxon>
        <taxon>Irideae</taxon>
        <taxon>Iris</taxon>
    </lineage>
</organism>
<name>A0AAX6FCH1_IRIPA</name>
<keyword evidence="2" id="KW-1185">Reference proteome</keyword>
<proteinExistence type="predicted"/>
<sequence>MGCWIVRRARARSARRTSTGDHPRLWPRRGARRVVGRNSPPGHGEYEALHVAGLVVDGYGARRGRLRRVLHGGSAVWALQSGLWSSRGEGRILDWWRWLPSTSRRRRSGVSAAARRRTLQCALCRLDDGPACRGASVEVGI</sequence>
<dbReference type="GO" id="GO:0000428">
    <property type="term" value="C:DNA-directed RNA polymerase complex"/>
    <property type="evidence" value="ECO:0007669"/>
    <property type="project" value="UniProtKB-KW"/>
</dbReference>
<keyword evidence="1" id="KW-0804">Transcription</keyword>
<accession>A0AAX6FCH1</accession>
<dbReference type="AlphaFoldDB" id="A0AAX6FCH1"/>
<evidence type="ECO:0000313" key="1">
    <source>
        <dbReference type="EMBL" id="KAJ6813711.1"/>
    </source>
</evidence>
<dbReference type="Proteomes" id="UP001140949">
    <property type="component" value="Unassembled WGS sequence"/>
</dbReference>